<protein>
    <submittedName>
        <fullName evidence="2">Uncharacterized protein</fullName>
    </submittedName>
</protein>
<proteinExistence type="predicted"/>
<evidence type="ECO:0000313" key="2">
    <source>
        <dbReference type="EMBL" id="AIX22792.1"/>
    </source>
</evidence>
<evidence type="ECO:0000313" key="3">
    <source>
        <dbReference type="Proteomes" id="UP000185278"/>
    </source>
</evidence>
<feature type="region of interest" description="Disordered" evidence="1">
    <location>
        <begin position="1"/>
        <end position="34"/>
    </location>
</feature>
<dbReference type="RefSeq" id="YP_007001751.1">
    <property type="nucleotide sequence ID" value="NC_019444.1"/>
</dbReference>
<name>A0A0E3F6X6_9CAUD</name>
<dbReference type="Proteomes" id="UP000185278">
    <property type="component" value="Segment"/>
</dbReference>
<reference evidence="2 3" key="1">
    <citation type="submission" date="2013-12" db="EMBL/GenBank/DDBJ databases">
        <title>Ecological redundancy of diverse viral populations within a natural community.</title>
        <authorList>
            <person name="Gregory A.C."/>
            <person name="LaButti K."/>
            <person name="Copeland A."/>
            <person name="Woyke T."/>
            <person name="Sullivan M.B."/>
        </authorList>
    </citation>
    <scope>NUCLEOTIDE SEQUENCE [LARGE SCALE GENOMIC DNA]</scope>
    <source>
        <strain evidence="2">Syn7803C98</strain>
    </source>
</reference>
<accession>A0A0E3F6X6</accession>
<gene>
    <name evidence="2" type="ORF">Syn7803C98_24</name>
</gene>
<evidence type="ECO:0000256" key="1">
    <source>
        <dbReference type="SAM" id="MobiDB-lite"/>
    </source>
</evidence>
<dbReference type="EMBL" id="KJ019064">
    <property type="protein sequence ID" value="AIX22792.1"/>
    <property type="molecule type" value="Genomic_DNA"/>
</dbReference>
<organism evidence="2 3">
    <name type="scientific">Synechococcus phage ACG-2014c</name>
    <dbReference type="NCBI Taxonomy" id="1079998"/>
    <lineage>
        <taxon>Viruses</taxon>
        <taxon>Duplodnaviria</taxon>
        <taxon>Heunggongvirae</taxon>
        <taxon>Uroviricota</taxon>
        <taxon>Caudoviricetes</taxon>
        <taxon>Pantevenvirales</taxon>
        <taxon>Kyanoviridae</taxon>
        <taxon>Namakavirus</taxon>
        <taxon>Namakavirus smbcm6</taxon>
    </lineage>
</organism>
<sequence length="54" mass="6166">MIDSKGNYDGTSEENSEGKNSSKSGEKFKKTNISEATEKDWEDFWYHEEASKGK</sequence>